<evidence type="ECO:0000313" key="3">
    <source>
        <dbReference type="Proteomes" id="UP000440224"/>
    </source>
</evidence>
<feature type="region of interest" description="Disordered" evidence="1">
    <location>
        <begin position="46"/>
        <end position="71"/>
    </location>
</feature>
<proteinExistence type="predicted"/>
<gene>
    <name evidence="2" type="ORF">GF068_21060</name>
</gene>
<organism evidence="2 3">
    <name type="scientific">Polyangium spumosum</name>
    <dbReference type="NCBI Taxonomy" id="889282"/>
    <lineage>
        <taxon>Bacteria</taxon>
        <taxon>Pseudomonadati</taxon>
        <taxon>Myxococcota</taxon>
        <taxon>Polyangia</taxon>
        <taxon>Polyangiales</taxon>
        <taxon>Polyangiaceae</taxon>
        <taxon>Polyangium</taxon>
    </lineage>
</organism>
<protein>
    <submittedName>
        <fullName evidence="2">Uncharacterized protein</fullName>
    </submittedName>
</protein>
<dbReference type="RefSeq" id="WP_153821249.1">
    <property type="nucleotide sequence ID" value="NZ_WJIE01000006.1"/>
</dbReference>
<dbReference type="AlphaFoldDB" id="A0A6N7PR27"/>
<sequence>MDALVSLLILMFFLLVPLLPALFARAAQKAQKRAEQAFVEHRRAVAEASRQRLPSPSRPLPARAHPEYRSLEEIPARPVSLEKLPPRASALEEMLPEVPSTLEGTPEPPSPVAPEPRRLARRAPLVRLEKPSDVRRAILLATLLGRPRGAD</sequence>
<name>A0A6N7PR27_9BACT</name>
<evidence type="ECO:0000313" key="2">
    <source>
        <dbReference type="EMBL" id="MRG94389.1"/>
    </source>
</evidence>
<feature type="region of interest" description="Disordered" evidence="1">
    <location>
        <begin position="94"/>
        <end position="123"/>
    </location>
</feature>
<accession>A0A6N7PR27</accession>
<evidence type="ECO:0000256" key="1">
    <source>
        <dbReference type="SAM" id="MobiDB-lite"/>
    </source>
</evidence>
<comment type="caution">
    <text evidence="2">The sequence shown here is derived from an EMBL/GenBank/DDBJ whole genome shotgun (WGS) entry which is preliminary data.</text>
</comment>
<reference evidence="2 3" key="1">
    <citation type="submission" date="2019-10" db="EMBL/GenBank/DDBJ databases">
        <title>A soil myxobacterium in the family Polyangiaceae.</title>
        <authorList>
            <person name="Li Y."/>
            <person name="Wang J."/>
        </authorList>
    </citation>
    <scope>NUCLEOTIDE SEQUENCE [LARGE SCALE GENOMIC DNA]</scope>
    <source>
        <strain evidence="2 3">DSM 14734</strain>
    </source>
</reference>
<keyword evidence="3" id="KW-1185">Reference proteome</keyword>
<dbReference type="EMBL" id="WJIE01000006">
    <property type="protein sequence ID" value="MRG94389.1"/>
    <property type="molecule type" value="Genomic_DNA"/>
</dbReference>
<dbReference type="Proteomes" id="UP000440224">
    <property type="component" value="Unassembled WGS sequence"/>
</dbReference>
<feature type="compositionally biased region" description="Low complexity" evidence="1">
    <location>
        <begin position="51"/>
        <end position="63"/>
    </location>
</feature>